<dbReference type="GO" id="GO:0005886">
    <property type="term" value="C:plasma membrane"/>
    <property type="evidence" value="ECO:0007669"/>
    <property type="project" value="UniProtKB-SubCell"/>
</dbReference>
<evidence type="ECO:0000256" key="5">
    <source>
        <dbReference type="ARBA" id="ARBA00023136"/>
    </source>
</evidence>
<evidence type="ECO:0000256" key="2">
    <source>
        <dbReference type="ARBA" id="ARBA00022475"/>
    </source>
</evidence>
<keyword evidence="12" id="KW-1185">Reference proteome</keyword>
<feature type="transmembrane region" description="Helical" evidence="6">
    <location>
        <begin position="282"/>
        <end position="301"/>
    </location>
</feature>
<evidence type="ECO:0000259" key="8">
    <source>
        <dbReference type="Pfam" id="PF12704"/>
    </source>
</evidence>
<keyword evidence="5 6" id="KW-0472">Membrane</keyword>
<keyword evidence="4 6" id="KW-1133">Transmembrane helix</keyword>
<feature type="transmembrane region" description="Helical" evidence="6">
    <location>
        <begin position="373"/>
        <end position="396"/>
    </location>
</feature>
<dbReference type="Proteomes" id="UP000297429">
    <property type="component" value="Unassembled WGS sequence"/>
</dbReference>
<feature type="transmembrane region" description="Helical" evidence="6">
    <location>
        <begin position="326"/>
        <end position="353"/>
    </location>
</feature>
<dbReference type="Proteomes" id="UP000273898">
    <property type="component" value="Unassembled WGS sequence"/>
</dbReference>
<feature type="domain" description="ABC3 transporter permease C-terminal" evidence="7">
    <location>
        <begin position="671"/>
        <end position="783"/>
    </location>
</feature>
<evidence type="ECO:0000313" key="12">
    <source>
        <dbReference type="Proteomes" id="UP000297429"/>
    </source>
</evidence>
<dbReference type="PROSITE" id="PS51257">
    <property type="entry name" value="PROKAR_LIPOPROTEIN"/>
    <property type="match status" value="1"/>
</dbReference>
<dbReference type="RefSeq" id="WP_121282748.1">
    <property type="nucleotide sequence ID" value="NZ_RCCK01000010.1"/>
</dbReference>
<reference evidence="10 12" key="2">
    <citation type="submission" date="2019-03" db="EMBL/GenBank/DDBJ databases">
        <authorList>
            <person name="He R.-H."/>
        </authorList>
    </citation>
    <scope>NUCLEOTIDE SEQUENCE [LARGE SCALE GENOMIC DNA]</scope>
    <source>
        <strain evidence="10 12">DSM 19624</strain>
    </source>
</reference>
<keyword evidence="3 6" id="KW-0812">Transmembrane</keyword>
<dbReference type="OrthoDB" id="1451596at2"/>
<evidence type="ECO:0000256" key="4">
    <source>
        <dbReference type="ARBA" id="ARBA00022989"/>
    </source>
</evidence>
<dbReference type="Pfam" id="PF02687">
    <property type="entry name" value="FtsX"/>
    <property type="match status" value="2"/>
</dbReference>
<dbReference type="PANTHER" id="PTHR30572:SF18">
    <property type="entry name" value="ABC-TYPE MACROLIDE FAMILY EXPORT SYSTEM PERMEASE COMPONENT 2"/>
    <property type="match status" value="1"/>
</dbReference>
<proteinExistence type="predicted"/>
<feature type="domain" description="ABC3 transporter permease C-terminal" evidence="7">
    <location>
        <begin position="285"/>
        <end position="401"/>
    </location>
</feature>
<feature type="transmembrane region" description="Helical" evidence="6">
    <location>
        <begin position="421"/>
        <end position="441"/>
    </location>
</feature>
<dbReference type="InterPro" id="IPR003838">
    <property type="entry name" value="ABC3_permease_C"/>
</dbReference>
<feature type="transmembrane region" description="Helical" evidence="6">
    <location>
        <begin position="719"/>
        <end position="738"/>
    </location>
</feature>
<feature type="transmembrane region" description="Helical" evidence="6">
    <location>
        <begin position="670"/>
        <end position="691"/>
    </location>
</feature>
<evidence type="ECO:0000313" key="10">
    <source>
        <dbReference type="EMBL" id="TFB31419.1"/>
    </source>
</evidence>
<dbReference type="InterPro" id="IPR025857">
    <property type="entry name" value="MacB_PCD"/>
</dbReference>
<feature type="domain" description="MacB-like periplasmic core" evidence="8">
    <location>
        <begin position="20"/>
        <end position="239"/>
    </location>
</feature>
<dbReference type="Pfam" id="PF12704">
    <property type="entry name" value="MacB_PCD"/>
    <property type="match status" value="1"/>
</dbReference>
<evidence type="ECO:0000256" key="3">
    <source>
        <dbReference type="ARBA" id="ARBA00022692"/>
    </source>
</evidence>
<dbReference type="GO" id="GO:0022857">
    <property type="term" value="F:transmembrane transporter activity"/>
    <property type="evidence" value="ECO:0007669"/>
    <property type="project" value="TreeGrafter"/>
</dbReference>
<dbReference type="PANTHER" id="PTHR30572">
    <property type="entry name" value="MEMBRANE COMPONENT OF TRANSPORTER-RELATED"/>
    <property type="match status" value="1"/>
</dbReference>
<protein>
    <submittedName>
        <fullName evidence="10">ABC transporter permease</fullName>
    </submittedName>
    <submittedName>
        <fullName evidence="9">FtsX-like permease family protein</fullName>
    </submittedName>
</protein>
<dbReference type="InterPro" id="IPR050250">
    <property type="entry name" value="Macrolide_Exporter_MacB"/>
</dbReference>
<feature type="transmembrane region" description="Helical" evidence="6">
    <location>
        <begin position="21"/>
        <end position="43"/>
    </location>
</feature>
<gene>
    <name evidence="9" type="ORF">BCL90_0869</name>
    <name evidence="10" type="ORF">E3V97_12530</name>
</gene>
<evidence type="ECO:0000259" key="7">
    <source>
        <dbReference type="Pfam" id="PF02687"/>
    </source>
</evidence>
<dbReference type="AlphaFoldDB" id="A0A497YIP3"/>
<organism evidence="9 11">
    <name type="scientific">Pedobacter alluvionis</name>
    <dbReference type="NCBI Taxonomy" id="475253"/>
    <lineage>
        <taxon>Bacteria</taxon>
        <taxon>Pseudomonadati</taxon>
        <taxon>Bacteroidota</taxon>
        <taxon>Sphingobacteriia</taxon>
        <taxon>Sphingobacteriales</taxon>
        <taxon>Sphingobacteriaceae</taxon>
        <taxon>Pedobacter</taxon>
    </lineage>
</organism>
<feature type="transmembrane region" description="Helical" evidence="6">
    <location>
        <begin position="750"/>
        <end position="771"/>
    </location>
</feature>
<evidence type="ECO:0000313" key="9">
    <source>
        <dbReference type="EMBL" id="RLJ80130.1"/>
    </source>
</evidence>
<evidence type="ECO:0000256" key="6">
    <source>
        <dbReference type="SAM" id="Phobius"/>
    </source>
</evidence>
<keyword evidence="2" id="KW-1003">Cell membrane</keyword>
<evidence type="ECO:0000256" key="1">
    <source>
        <dbReference type="ARBA" id="ARBA00004651"/>
    </source>
</evidence>
<accession>A0A497YIP3</accession>
<dbReference type="EMBL" id="SOPX01000002">
    <property type="protein sequence ID" value="TFB31419.1"/>
    <property type="molecule type" value="Genomic_DNA"/>
</dbReference>
<evidence type="ECO:0000313" key="11">
    <source>
        <dbReference type="Proteomes" id="UP000273898"/>
    </source>
</evidence>
<sequence length="790" mass="87957">MFRLNLKIALRNLWRNKGFSLINIGGLALGLASCMLLLLYISYEFGFDKQFKNYSTTYVAHTNMKANNKVHSWAWTPGLLAPELKEKYAGIVNAARSTYPFEQLISYKDIKIKNRGLFADPSFLKILDYKFLSGNAVSPLKDINSVILTQSLSRKLFANENPVGKIVKLDNKDGLKVEAVIADLPANSSIRFDYIMPWRLNEKKNEWVAKQGWGSNFCLTLVQLQNSNLLDKVNAEVKTIYKTHDGKSNTNELFLHPLSKWHLYDEFENGVTVGGKIGQLKIFFMLAICILLIACVNFMNLSTARSEKRAKEVGVRKAIGSSRKSLIAQFILESTLLSLIGTVVAFTLVEISLPYFNTLLNINLIIQYNDWRYWAVLIGLILFTGLLAGSYPAFYLSSFEPVKVLKGFSFRAGSAISIRKVLVVSQFVFAASLIVCTVVIYQQLNYIKNKPIGYNQGNLIQMAAMGNLMSSKKIDLLKTQLIKSGAAQNVSLLSMNIDEGGNNTSAINWNGKNPNEKVLFNQRGIGYDFIATTGTKMIAGREFSVEFSGDSNKVLINEAAVKIMGLKNPVGTVIDYDESKSTIIGVMKDFVAESPYQKVAPMIFNRIYKDEGGVILIRLNETQNISTSLAQIDALVKAINPDYPVDRKFVSDSFEEKFQNEKLLGTLSNWFGGFAIFISCLGLLGLALFMAEQRKKEISIRKVLGASTSNILTLLNKDFIKLVAIANLIAFPLAYIIINKWLSGYEYRISVSALPFIVAISLSVIIAILTVSVQSVKVAKANPVDALKYE</sequence>
<comment type="subcellular location">
    <subcellularLocation>
        <location evidence="1">Cell membrane</location>
        <topology evidence="1">Multi-pass membrane protein</topology>
    </subcellularLocation>
</comment>
<comment type="caution">
    <text evidence="9">The sequence shown here is derived from an EMBL/GenBank/DDBJ whole genome shotgun (WGS) entry which is preliminary data.</text>
</comment>
<reference evidence="9 11" key="1">
    <citation type="submission" date="2018-10" db="EMBL/GenBank/DDBJ databases">
        <title>Genomic Encyclopedia of Archaeal and Bacterial Type Strains, Phase II (KMG-II): from individual species to whole genera.</title>
        <authorList>
            <person name="Goeker M."/>
        </authorList>
    </citation>
    <scope>NUCLEOTIDE SEQUENCE [LARGE SCALE GENOMIC DNA]</scope>
    <source>
        <strain evidence="9 11">DSM 19624</strain>
    </source>
</reference>
<name>A0A497YIP3_9SPHI</name>
<dbReference type="EMBL" id="RCCK01000010">
    <property type="protein sequence ID" value="RLJ80130.1"/>
    <property type="molecule type" value="Genomic_DNA"/>
</dbReference>